<dbReference type="GO" id="GO:0016651">
    <property type="term" value="F:oxidoreductase activity, acting on NAD(P)H"/>
    <property type="evidence" value="ECO:0007669"/>
    <property type="project" value="TreeGrafter"/>
</dbReference>
<keyword evidence="5" id="KW-1185">Reference proteome</keyword>
<dbReference type="OrthoDB" id="9792162at2"/>
<dbReference type="SUPFAM" id="SSF51735">
    <property type="entry name" value="NAD(P)-binding Rossmann-fold domains"/>
    <property type="match status" value="1"/>
</dbReference>
<dbReference type="AlphaFoldDB" id="A0A0R2I2A4"/>
<dbReference type="SUPFAM" id="SSF50129">
    <property type="entry name" value="GroES-like"/>
    <property type="match status" value="1"/>
</dbReference>
<feature type="domain" description="Enoyl reductase (ER)" evidence="3">
    <location>
        <begin position="20"/>
        <end position="334"/>
    </location>
</feature>
<keyword evidence="2" id="KW-0560">Oxidoreductase</keyword>
<dbReference type="InterPro" id="IPR013149">
    <property type="entry name" value="ADH-like_C"/>
</dbReference>
<proteinExistence type="predicted"/>
<dbReference type="InterPro" id="IPR020843">
    <property type="entry name" value="ER"/>
</dbReference>
<dbReference type="Gene3D" id="3.90.180.10">
    <property type="entry name" value="Medium-chain alcohol dehydrogenases, catalytic domain"/>
    <property type="match status" value="1"/>
</dbReference>
<organism evidence="4 5">
    <name type="scientific">Limosilactobacillus secaliphilus</name>
    <dbReference type="NCBI Taxonomy" id="396268"/>
    <lineage>
        <taxon>Bacteria</taxon>
        <taxon>Bacillati</taxon>
        <taxon>Bacillota</taxon>
        <taxon>Bacilli</taxon>
        <taxon>Lactobacillales</taxon>
        <taxon>Lactobacillaceae</taxon>
        <taxon>Limosilactobacillus</taxon>
    </lineage>
</organism>
<dbReference type="Gene3D" id="3.40.50.720">
    <property type="entry name" value="NAD(P)-binding Rossmann-like Domain"/>
    <property type="match status" value="1"/>
</dbReference>
<dbReference type="PANTHER" id="PTHR48106">
    <property type="entry name" value="QUINONE OXIDOREDUCTASE PIG3-RELATED"/>
    <property type="match status" value="1"/>
</dbReference>
<dbReference type="Proteomes" id="UP000050934">
    <property type="component" value="Unassembled WGS sequence"/>
</dbReference>
<dbReference type="Pfam" id="PF08240">
    <property type="entry name" value="ADH_N"/>
    <property type="match status" value="1"/>
</dbReference>
<keyword evidence="1" id="KW-0521">NADP</keyword>
<dbReference type="InterPro" id="IPR036291">
    <property type="entry name" value="NAD(P)-bd_dom_sf"/>
</dbReference>
<dbReference type="EMBL" id="JQBW01000005">
    <property type="protein sequence ID" value="KRN59314.1"/>
    <property type="molecule type" value="Genomic_DNA"/>
</dbReference>
<comment type="caution">
    <text evidence="4">The sequence shown here is derived from an EMBL/GenBank/DDBJ whole genome shotgun (WGS) entry which is preliminary data.</text>
</comment>
<dbReference type="InterPro" id="IPR011032">
    <property type="entry name" value="GroES-like_sf"/>
</dbReference>
<dbReference type="PANTHER" id="PTHR48106:SF18">
    <property type="entry name" value="QUINONE OXIDOREDUCTASE PIG3"/>
    <property type="match status" value="1"/>
</dbReference>
<evidence type="ECO:0000256" key="1">
    <source>
        <dbReference type="ARBA" id="ARBA00022857"/>
    </source>
</evidence>
<dbReference type="SMART" id="SM00829">
    <property type="entry name" value="PKS_ER"/>
    <property type="match status" value="1"/>
</dbReference>
<gene>
    <name evidence="4" type="ORF">IV45_GL001463</name>
</gene>
<accession>A0A0R2I2A4</accession>
<reference evidence="4 5" key="1">
    <citation type="journal article" date="2015" name="Genome Announc.">
        <title>Expanding the biotechnology potential of lactobacilli through comparative genomics of 213 strains and associated genera.</title>
        <authorList>
            <person name="Sun Z."/>
            <person name="Harris H.M."/>
            <person name="McCann A."/>
            <person name="Guo C."/>
            <person name="Argimon S."/>
            <person name="Zhang W."/>
            <person name="Yang X."/>
            <person name="Jeffery I.B."/>
            <person name="Cooney J.C."/>
            <person name="Kagawa T.F."/>
            <person name="Liu W."/>
            <person name="Song Y."/>
            <person name="Salvetti E."/>
            <person name="Wrobel A."/>
            <person name="Rasinkangas P."/>
            <person name="Parkhill J."/>
            <person name="Rea M.C."/>
            <person name="O'Sullivan O."/>
            <person name="Ritari J."/>
            <person name="Douillard F.P."/>
            <person name="Paul Ross R."/>
            <person name="Yang R."/>
            <person name="Briner A.E."/>
            <person name="Felis G.E."/>
            <person name="de Vos W.M."/>
            <person name="Barrangou R."/>
            <person name="Klaenhammer T.R."/>
            <person name="Caufield P.W."/>
            <person name="Cui Y."/>
            <person name="Zhang H."/>
            <person name="O'Toole P.W."/>
        </authorList>
    </citation>
    <scope>NUCLEOTIDE SEQUENCE [LARGE SCALE GENOMIC DNA]</scope>
    <source>
        <strain evidence="4 5">DSM 17896</strain>
    </source>
</reference>
<evidence type="ECO:0000256" key="2">
    <source>
        <dbReference type="ARBA" id="ARBA00023002"/>
    </source>
</evidence>
<dbReference type="STRING" id="396268.IV45_GL001463"/>
<evidence type="ECO:0000313" key="5">
    <source>
        <dbReference type="Proteomes" id="UP000050934"/>
    </source>
</evidence>
<dbReference type="InterPro" id="IPR013154">
    <property type="entry name" value="ADH-like_N"/>
</dbReference>
<name>A0A0R2I2A4_9LACO</name>
<sequence length="336" mass="36156">MKNEKGLSKMATMQAIQLTGPCAAHEMKPTTVDVPALKPGYALIKVKAFGVNESEVTSRKGESSPDFKFPRILGIEGVGVVDQVNPGSAFKPGQQVATMMGGMGRAIDGSYAQYMLIKEKNLIPFESNLDWSIIGALPEMLQTAHGSISQGLHVQKGDILLVRGGSSTVGLMASVLAHHMGAEVIASTRNEAKLPKMKSLGIDHPILDDQDFTKRVQAIAPDKVDKSLELVGFSTLFEDMRLVKEGGFTCFTGALGGQWTLNNFSPFMIPTGVYLTSYAGEAKDLPAEYFSHILHLIEEKQLTVPIAKVYHGLAEVGQAQANLESGKFSGKHVVVL</sequence>
<dbReference type="PATRIC" id="fig|396268.3.peg.1484"/>
<dbReference type="GO" id="GO:0070402">
    <property type="term" value="F:NADPH binding"/>
    <property type="evidence" value="ECO:0007669"/>
    <property type="project" value="TreeGrafter"/>
</dbReference>
<protein>
    <submittedName>
        <fullName evidence="4">Dehydrogenase</fullName>
    </submittedName>
</protein>
<dbReference type="Pfam" id="PF00107">
    <property type="entry name" value="ADH_zinc_N"/>
    <property type="match status" value="1"/>
</dbReference>
<evidence type="ECO:0000313" key="4">
    <source>
        <dbReference type="EMBL" id="KRN59314.1"/>
    </source>
</evidence>
<evidence type="ECO:0000259" key="3">
    <source>
        <dbReference type="SMART" id="SM00829"/>
    </source>
</evidence>